<dbReference type="AlphaFoldDB" id="J4GFY0"/>
<dbReference type="EMBL" id="HE797202">
    <property type="protein sequence ID" value="CCM05693.1"/>
    <property type="molecule type" value="Genomic_DNA"/>
</dbReference>
<gene>
    <name evidence="3" type="ORF">FIBRA_07924</name>
</gene>
<keyword evidence="2" id="KW-0472">Membrane</keyword>
<keyword evidence="4" id="KW-1185">Reference proteome</keyword>
<feature type="transmembrane region" description="Helical" evidence="2">
    <location>
        <begin position="95"/>
        <end position="113"/>
    </location>
</feature>
<keyword evidence="2" id="KW-0812">Transmembrane</keyword>
<protein>
    <submittedName>
        <fullName evidence="3">Uncharacterized protein</fullName>
    </submittedName>
</protein>
<feature type="transmembrane region" description="Helical" evidence="2">
    <location>
        <begin position="65"/>
        <end position="83"/>
    </location>
</feature>
<name>J4GFY0_9APHY</name>
<evidence type="ECO:0000256" key="2">
    <source>
        <dbReference type="SAM" id="Phobius"/>
    </source>
</evidence>
<feature type="region of interest" description="Disordered" evidence="1">
    <location>
        <begin position="231"/>
        <end position="268"/>
    </location>
</feature>
<evidence type="ECO:0000313" key="3">
    <source>
        <dbReference type="EMBL" id="CCM05693.1"/>
    </source>
</evidence>
<dbReference type="GeneID" id="24100604"/>
<accession>J4GFY0</accession>
<reference evidence="3 4" key="1">
    <citation type="journal article" date="2012" name="Appl. Environ. Microbiol.">
        <title>Short-read sequencing for genomic analysis of the brown rot fungus Fibroporia radiculosa.</title>
        <authorList>
            <person name="Tang J.D."/>
            <person name="Perkins A.D."/>
            <person name="Sonstegard T.S."/>
            <person name="Schroeder S.G."/>
            <person name="Burgess S.C."/>
            <person name="Diehl S.V."/>
        </authorList>
    </citation>
    <scope>NUCLEOTIDE SEQUENCE [LARGE SCALE GENOMIC DNA]</scope>
    <source>
        <strain evidence="3 4">TFFH 294</strain>
    </source>
</reference>
<feature type="compositionally biased region" description="Basic and acidic residues" evidence="1">
    <location>
        <begin position="165"/>
        <end position="177"/>
    </location>
</feature>
<dbReference type="Proteomes" id="UP000006352">
    <property type="component" value="Unassembled WGS sequence"/>
</dbReference>
<evidence type="ECO:0000256" key="1">
    <source>
        <dbReference type="SAM" id="MobiDB-lite"/>
    </source>
</evidence>
<feature type="compositionally biased region" description="Basic and acidic residues" evidence="1">
    <location>
        <begin position="239"/>
        <end position="256"/>
    </location>
</feature>
<feature type="transmembrane region" description="Helical" evidence="2">
    <location>
        <begin position="27"/>
        <end position="53"/>
    </location>
</feature>
<dbReference type="RefSeq" id="XP_012184976.1">
    <property type="nucleotide sequence ID" value="XM_012329586.1"/>
</dbReference>
<evidence type="ECO:0000313" key="4">
    <source>
        <dbReference type="Proteomes" id="UP000006352"/>
    </source>
</evidence>
<feature type="transmembrane region" description="Helical" evidence="2">
    <location>
        <begin position="125"/>
        <end position="145"/>
    </location>
</feature>
<dbReference type="OrthoDB" id="2502792at2759"/>
<keyword evidence="2" id="KW-1133">Transmembrane helix</keyword>
<feature type="region of interest" description="Disordered" evidence="1">
    <location>
        <begin position="148"/>
        <end position="177"/>
    </location>
</feature>
<dbReference type="InParanoid" id="J4GFY0"/>
<dbReference type="HOGENOM" id="CLU_072376_0_0_1"/>
<organism evidence="3 4">
    <name type="scientific">Fibroporia radiculosa</name>
    <dbReference type="NCBI Taxonomy" id="599839"/>
    <lineage>
        <taxon>Eukaryota</taxon>
        <taxon>Fungi</taxon>
        <taxon>Dikarya</taxon>
        <taxon>Basidiomycota</taxon>
        <taxon>Agaricomycotina</taxon>
        <taxon>Agaricomycetes</taxon>
        <taxon>Polyporales</taxon>
        <taxon>Fibroporiaceae</taxon>
        <taxon>Fibroporia</taxon>
    </lineage>
</organism>
<proteinExistence type="predicted"/>
<sequence>MDAPSSAVPDFFDPLLDYLSSILPPTVYAILTTLISYTLSLAMSSFSLVKGIVSSPPSSWDAQTILPPLITFLAAYLALVSLYRTTSWMIRTGIWVVKWGFILSVLAASAGWMLGSAQANGGNDIGGLVTGGVLPAVGGMLLDMLNGQNTAGGPRPGSRSSRAKTQREKAPRPKAWETWDKHREWEYSENAQAEADGRSAEGNVLGDIMGAIGRTVVEGGWWETAKGVVGDLNRGLQGETREHDYGAQEKQPERKDKSKVKAKSQTSR</sequence>